<dbReference type="EC" id="3.6.1.7" evidence="1"/>
<accession>A0A9W7FXB1</accession>
<dbReference type="GO" id="GO:0003998">
    <property type="term" value="F:acylphosphatase activity"/>
    <property type="evidence" value="ECO:0007669"/>
    <property type="project" value="UniProtKB-EC"/>
</dbReference>
<keyword evidence="4" id="KW-0732">Signal</keyword>
<evidence type="ECO:0000256" key="2">
    <source>
        <dbReference type="RuleBase" id="RU004168"/>
    </source>
</evidence>
<evidence type="ECO:0000313" key="7">
    <source>
        <dbReference type="Proteomes" id="UP001165065"/>
    </source>
</evidence>
<evidence type="ECO:0000256" key="4">
    <source>
        <dbReference type="SAM" id="SignalP"/>
    </source>
</evidence>
<comment type="caution">
    <text evidence="6">The sequence shown here is derived from an EMBL/GenBank/DDBJ whole genome shotgun (WGS) entry which is preliminary data.</text>
</comment>
<protein>
    <recommendedName>
        <fullName evidence="1">acylphosphatase</fullName>
        <ecNumber evidence="1">3.6.1.7</ecNumber>
    </recommendedName>
</protein>
<name>A0A9W7FXB1_9STRA</name>
<evidence type="ECO:0000256" key="3">
    <source>
        <dbReference type="SAM" id="MobiDB-lite"/>
    </source>
</evidence>
<feature type="signal peptide" evidence="4">
    <location>
        <begin position="1"/>
        <end position="18"/>
    </location>
</feature>
<evidence type="ECO:0000313" key="6">
    <source>
        <dbReference type="EMBL" id="GMI21736.1"/>
    </source>
</evidence>
<dbReference type="Gene3D" id="3.30.70.100">
    <property type="match status" value="1"/>
</dbReference>
<keyword evidence="7" id="KW-1185">Reference proteome</keyword>
<reference evidence="7" key="1">
    <citation type="journal article" date="2023" name="Commun. Biol.">
        <title>Genome analysis of Parmales, the sister group of diatoms, reveals the evolutionary specialization of diatoms from phago-mixotrophs to photoautotrophs.</title>
        <authorList>
            <person name="Ban H."/>
            <person name="Sato S."/>
            <person name="Yoshikawa S."/>
            <person name="Yamada K."/>
            <person name="Nakamura Y."/>
            <person name="Ichinomiya M."/>
            <person name="Sato N."/>
            <person name="Blanc-Mathieu R."/>
            <person name="Endo H."/>
            <person name="Kuwata A."/>
            <person name="Ogata H."/>
        </authorList>
    </citation>
    <scope>NUCLEOTIDE SEQUENCE [LARGE SCALE GENOMIC DNA]</scope>
</reference>
<gene>
    <name evidence="6" type="ORF">TrCOL_g13284</name>
</gene>
<dbReference type="InterPro" id="IPR036046">
    <property type="entry name" value="Acylphosphatase-like_dom_sf"/>
</dbReference>
<proteinExistence type="inferred from homology"/>
<dbReference type="Proteomes" id="UP001165065">
    <property type="component" value="Unassembled WGS sequence"/>
</dbReference>
<comment type="similarity">
    <text evidence="2">Belongs to the acylphosphatase family.</text>
</comment>
<dbReference type="PROSITE" id="PS51160">
    <property type="entry name" value="ACYLPHOSPHATASE_3"/>
    <property type="match status" value="1"/>
</dbReference>
<feature type="region of interest" description="Disordered" evidence="3">
    <location>
        <begin position="144"/>
        <end position="164"/>
    </location>
</feature>
<dbReference type="InterPro" id="IPR001792">
    <property type="entry name" value="Acylphosphatase-like_dom"/>
</dbReference>
<feature type="chain" id="PRO_5040754020" description="acylphosphatase" evidence="4">
    <location>
        <begin position="19"/>
        <end position="164"/>
    </location>
</feature>
<dbReference type="SUPFAM" id="SSF54975">
    <property type="entry name" value="Acylphosphatase/BLUF domain-like"/>
    <property type="match status" value="1"/>
</dbReference>
<organism evidence="6 7">
    <name type="scientific">Triparma columacea</name>
    <dbReference type="NCBI Taxonomy" id="722753"/>
    <lineage>
        <taxon>Eukaryota</taxon>
        <taxon>Sar</taxon>
        <taxon>Stramenopiles</taxon>
        <taxon>Ochrophyta</taxon>
        <taxon>Bolidophyceae</taxon>
        <taxon>Parmales</taxon>
        <taxon>Triparmaceae</taxon>
        <taxon>Triparma</taxon>
    </lineage>
</organism>
<keyword evidence="1" id="KW-0378">Hydrolase</keyword>
<dbReference type="EMBL" id="BRYA01000534">
    <property type="protein sequence ID" value="GMI21736.1"/>
    <property type="molecule type" value="Genomic_DNA"/>
</dbReference>
<evidence type="ECO:0000256" key="1">
    <source>
        <dbReference type="PROSITE-ProRule" id="PRU00520"/>
    </source>
</evidence>
<sequence length="164" mass="18139">MNALLIALFAILVSGGMSQQEGWKMTDRFYGFRFSLSGPGVHGVGMRKHVVALADKYSCFGWVQNVKGDSGDEVVGEVRCAKKYGPLVQEALESGPYPPKASVSGTEIKVYQDTKIKLHFSHFKILNDERKTCFRDQPHQCKEFKEGGESGADARGEKVGTYEL</sequence>
<evidence type="ECO:0000259" key="5">
    <source>
        <dbReference type="PROSITE" id="PS51160"/>
    </source>
</evidence>
<feature type="active site" evidence="1">
    <location>
        <position position="47"/>
    </location>
</feature>
<dbReference type="OrthoDB" id="73375at2759"/>
<dbReference type="AlphaFoldDB" id="A0A9W7FXB1"/>
<feature type="active site" evidence="1">
    <location>
        <position position="65"/>
    </location>
</feature>
<comment type="catalytic activity">
    <reaction evidence="1">
        <text>an acyl phosphate + H2O = a carboxylate + phosphate + H(+)</text>
        <dbReference type="Rhea" id="RHEA:14965"/>
        <dbReference type="ChEBI" id="CHEBI:15377"/>
        <dbReference type="ChEBI" id="CHEBI:15378"/>
        <dbReference type="ChEBI" id="CHEBI:29067"/>
        <dbReference type="ChEBI" id="CHEBI:43474"/>
        <dbReference type="ChEBI" id="CHEBI:59918"/>
        <dbReference type="EC" id="3.6.1.7"/>
    </reaction>
</comment>
<feature type="domain" description="Acylphosphatase-like" evidence="5">
    <location>
        <begin position="31"/>
        <end position="127"/>
    </location>
</feature>
<dbReference type="Pfam" id="PF00708">
    <property type="entry name" value="Acylphosphatase"/>
    <property type="match status" value="1"/>
</dbReference>